<dbReference type="Proteomes" id="UP000007875">
    <property type="component" value="Unassembled WGS sequence"/>
</dbReference>
<feature type="chain" id="PRO_5003577772" description="Sema domain-containing protein" evidence="2">
    <location>
        <begin position="19"/>
        <end position="248"/>
    </location>
</feature>
<dbReference type="AlphaFoldDB" id="H2Y5W3"/>
<feature type="domain" description="Sema" evidence="3">
    <location>
        <begin position="14"/>
        <end position="248"/>
    </location>
</feature>
<dbReference type="InterPro" id="IPR027231">
    <property type="entry name" value="Semaphorin"/>
</dbReference>
<dbReference type="Gene3D" id="2.130.10.10">
    <property type="entry name" value="YVTN repeat-like/Quinoprotein amine dehydrogenase"/>
    <property type="match status" value="1"/>
</dbReference>
<dbReference type="SUPFAM" id="SSF101912">
    <property type="entry name" value="Sema domain"/>
    <property type="match status" value="1"/>
</dbReference>
<dbReference type="PANTHER" id="PTHR11036:SF127">
    <property type="entry name" value="SEMAPHORIN-1A"/>
    <property type="match status" value="1"/>
</dbReference>
<dbReference type="InterPro" id="IPR015943">
    <property type="entry name" value="WD40/YVTN_repeat-like_dom_sf"/>
</dbReference>
<dbReference type="HOGENOM" id="CLU_1122250_0_0_1"/>
<keyword evidence="2" id="KW-0732">Signal</keyword>
<dbReference type="InterPro" id="IPR036352">
    <property type="entry name" value="Semap_dom_sf"/>
</dbReference>
<dbReference type="Ensembl" id="ENSCSAVT00000000718.1">
    <property type="protein sequence ID" value="ENSCSAVP00000000711.1"/>
    <property type="gene ID" value="ENSCSAVG00000000397.1"/>
</dbReference>
<comment type="caution">
    <text evidence="1">Lacks conserved residue(s) required for the propagation of feature annotation.</text>
</comment>
<dbReference type="InterPro" id="IPR001627">
    <property type="entry name" value="Semap_dom"/>
</dbReference>
<evidence type="ECO:0000313" key="4">
    <source>
        <dbReference type="Ensembl" id="ENSCSAVP00000000711.1"/>
    </source>
</evidence>
<organism evidence="4 5">
    <name type="scientific">Ciona savignyi</name>
    <name type="common">Pacific transparent sea squirt</name>
    <dbReference type="NCBI Taxonomy" id="51511"/>
    <lineage>
        <taxon>Eukaryota</taxon>
        <taxon>Metazoa</taxon>
        <taxon>Chordata</taxon>
        <taxon>Tunicata</taxon>
        <taxon>Ascidiacea</taxon>
        <taxon>Phlebobranchia</taxon>
        <taxon>Cionidae</taxon>
        <taxon>Ciona</taxon>
    </lineage>
</organism>
<feature type="signal peptide" evidence="2">
    <location>
        <begin position="1"/>
        <end position="18"/>
    </location>
</feature>
<dbReference type="GO" id="GO:0030215">
    <property type="term" value="F:semaphorin receptor binding"/>
    <property type="evidence" value="ECO:0007669"/>
    <property type="project" value="InterPro"/>
</dbReference>
<reference evidence="5" key="1">
    <citation type="submission" date="2003-08" db="EMBL/GenBank/DDBJ databases">
        <authorList>
            <person name="Birren B."/>
            <person name="Nusbaum C."/>
            <person name="Abebe A."/>
            <person name="Abouelleil A."/>
            <person name="Adekoya E."/>
            <person name="Ait-zahra M."/>
            <person name="Allen N."/>
            <person name="Allen T."/>
            <person name="An P."/>
            <person name="Anderson M."/>
            <person name="Anderson S."/>
            <person name="Arachchi H."/>
            <person name="Armbruster J."/>
            <person name="Bachantsang P."/>
            <person name="Baldwin J."/>
            <person name="Barry A."/>
            <person name="Bayul T."/>
            <person name="Blitshsteyn B."/>
            <person name="Bloom T."/>
            <person name="Blye J."/>
            <person name="Boguslavskiy L."/>
            <person name="Borowsky M."/>
            <person name="Boukhgalter B."/>
            <person name="Brunache A."/>
            <person name="Butler J."/>
            <person name="Calixte N."/>
            <person name="Calvo S."/>
            <person name="Camarata J."/>
            <person name="Campo K."/>
            <person name="Chang J."/>
            <person name="Cheshatsang Y."/>
            <person name="Citroen M."/>
            <person name="Collymore A."/>
            <person name="Considine T."/>
            <person name="Cook A."/>
            <person name="Cooke P."/>
            <person name="Corum B."/>
            <person name="Cuomo C."/>
            <person name="David R."/>
            <person name="Dawoe T."/>
            <person name="Degray S."/>
            <person name="Dodge S."/>
            <person name="Dooley K."/>
            <person name="Dorje P."/>
            <person name="Dorjee K."/>
            <person name="Dorris L."/>
            <person name="Duffey N."/>
            <person name="Dupes A."/>
            <person name="Elkins T."/>
            <person name="Engels R."/>
            <person name="Erickson J."/>
            <person name="Farina A."/>
            <person name="Faro S."/>
            <person name="Ferreira P."/>
            <person name="Fischer H."/>
            <person name="Fitzgerald M."/>
            <person name="Foley K."/>
            <person name="Gage D."/>
            <person name="Galagan J."/>
            <person name="Gearin G."/>
            <person name="Gnerre S."/>
            <person name="Gnirke A."/>
            <person name="Goyette A."/>
            <person name="Graham J."/>
            <person name="Grandbois E."/>
            <person name="Gyaltsen K."/>
            <person name="Hafez N."/>
            <person name="Hagopian D."/>
            <person name="Hagos B."/>
            <person name="Hall J."/>
            <person name="Hatcher B."/>
            <person name="Heller A."/>
            <person name="Higgins H."/>
            <person name="Honan T."/>
            <person name="Horn A."/>
            <person name="Houde N."/>
            <person name="Hughes L."/>
            <person name="Hulme W."/>
            <person name="Husby E."/>
            <person name="Iliev I."/>
            <person name="Jaffe D."/>
            <person name="Jones C."/>
            <person name="Kamal M."/>
            <person name="Kamat A."/>
            <person name="Kamvysselis M."/>
            <person name="Karlsson E."/>
            <person name="Kells C."/>
            <person name="Kieu A."/>
            <person name="Kisner P."/>
            <person name="Kodira C."/>
            <person name="Kulbokas E."/>
            <person name="Labutti K."/>
            <person name="Lama D."/>
            <person name="Landers T."/>
            <person name="Leger J."/>
            <person name="Levine S."/>
            <person name="Lewis D."/>
            <person name="Lewis T."/>
            <person name="Lindblad-toh K."/>
            <person name="Liu X."/>
            <person name="Lokyitsang T."/>
            <person name="Lokyitsang Y."/>
            <person name="Lucien O."/>
            <person name="Lui A."/>
            <person name="Ma L.J."/>
            <person name="Mabbitt R."/>
            <person name="Macdonald J."/>
            <person name="Maclean C."/>
            <person name="Major J."/>
            <person name="Manning J."/>
            <person name="Marabella R."/>
            <person name="Maru K."/>
            <person name="Matthews C."/>
            <person name="Mauceli E."/>
            <person name="Mccarthy M."/>
            <person name="Mcdonough S."/>
            <person name="Mcghee T."/>
            <person name="Meldrim J."/>
            <person name="Meneus L."/>
            <person name="Mesirov J."/>
            <person name="Mihalev A."/>
            <person name="Mihova T."/>
            <person name="Mikkelsen T."/>
            <person name="Mlenga V."/>
            <person name="Moru K."/>
            <person name="Mozes J."/>
            <person name="Mulrain L."/>
            <person name="Munson G."/>
            <person name="Naylor J."/>
            <person name="Newes C."/>
            <person name="Nguyen C."/>
            <person name="Nguyen N."/>
            <person name="Nguyen T."/>
            <person name="Nicol R."/>
            <person name="Nielsen C."/>
            <person name="Nizzari M."/>
            <person name="Norbu C."/>
            <person name="Norbu N."/>
            <person name="O'donnell P."/>
            <person name="Okoawo O."/>
            <person name="O'leary S."/>
            <person name="Omotosho B."/>
            <person name="O'neill K."/>
            <person name="Osman S."/>
            <person name="Parker S."/>
            <person name="Perrin D."/>
            <person name="Phunkhang P."/>
            <person name="Piqani B."/>
            <person name="Purcell S."/>
            <person name="Rachupka T."/>
            <person name="Ramasamy U."/>
            <person name="Rameau R."/>
            <person name="Ray V."/>
            <person name="Raymond C."/>
            <person name="Retta R."/>
            <person name="Richardson S."/>
            <person name="Rise C."/>
            <person name="Rodriguez J."/>
            <person name="Rogers J."/>
            <person name="Rogov P."/>
            <person name="Rutman M."/>
            <person name="Schupbach R."/>
            <person name="Seaman C."/>
            <person name="Settipalli S."/>
            <person name="Sharpe T."/>
            <person name="Sheridan J."/>
            <person name="Sherpa N."/>
            <person name="Shi J."/>
            <person name="Smirnov S."/>
            <person name="Smith C."/>
            <person name="Sougnez C."/>
            <person name="Spencer B."/>
            <person name="Stalker J."/>
            <person name="Stange-thomann N."/>
            <person name="Stavropoulos S."/>
            <person name="Stetson K."/>
            <person name="Stone C."/>
            <person name="Stone S."/>
            <person name="Stubbs M."/>
            <person name="Talamas J."/>
            <person name="Tchuinga P."/>
            <person name="Tenzing P."/>
            <person name="Tesfaye S."/>
            <person name="Theodore J."/>
            <person name="Thoulutsang Y."/>
            <person name="Topham K."/>
            <person name="Towey S."/>
            <person name="Tsamla T."/>
            <person name="Tsomo N."/>
            <person name="Vallee D."/>
            <person name="Vassiliev H."/>
            <person name="Venkataraman V."/>
            <person name="Vinson J."/>
            <person name="Vo A."/>
            <person name="Wade C."/>
            <person name="Wang S."/>
            <person name="Wangchuk T."/>
            <person name="Wangdi T."/>
            <person name="Whittaker C."/>
            <person name="Wilkinson J."/>
            <person name="Wu Y."/>
            <person name="Wyman D."/>
            <person name="Yadav S."/>
            <person name="Yang S."/>
            <person name="Yang X."/>
            <person name="Yeager S."/>
            <person name="Yee E."/>
            <person name="Young G."/>
            <person name="Zainoun J."/>
            <person name="Zembeck L."/>
            <person name="Zimmer A."/>
            <person name="Zody M."/>
            <person name="Lander E."/>
        </authorList>
    </citation>
    <scope>NUCLEOTIDE SEQUENCE [LARGE SCALE GENOMIC DNA]</scope>
</reference>
<dbReference type="GO" id="GO:0045499">
    <property type="term" value="F:chemorepellent activity"/>
    <property type="evidence" value="ECO:0007669"/>
    <property type="project" value="TreeGrafter"/>
</dbReference>
<dbReference type="eggNOG" id="KOG3611">
    <property type="taxonomic scope" value="Eukaryota"/>
</dbReference>
<sequence length="248" mass="27490">MCSTKLILLLIYSMTSMGHEPIKVNYQGLPSHIFQPATPNEPLKLRLIGNKLFVGGRGLLYVLNTDNITSNHRVQWRATPDETEVCQYLPQGSLEKCYNFIRMIQPYNSSHLLLCGTMAIERQNQFLRLSDMDLSSADSMISTPLCSYEVDDPGCSVLGEVGGAFSSVAATTRRAGNTNTNLVKNLPMRKHIQATLGRSKMVDEKAEFVGSFAYDDVTSGRLEKKLYFVFGEDAREPGSSNGHATRIA</sequence>
<dbReference type="GO" id="GO:0007411">
    <property type="term" value="P:axon guidance"/>
    <property type="evidence" value="ECO:0007669"/>
    <property type="project" value="TreeGrafter"/>
</dbReference>
<dbReference type="GO" id="GO:0005886">
    <property type="term" value="C:plasma membrane"/>
    <property type="evidence" value="ECO:0007669"/>
    <property type="project" value="TreeGrafter"/>
</dbReference>
<evidence type="ECO:0000259" key="3">
    <source>
        <dbReference type="PROSITE" id="PS51004"/>
    </source>
</evidence>
<accession>H2Y5W3</accession>
<proteinExistence type="predicted"/>
<dbReference type="InParanoid" id="H2Y5W3"/>
<dbReference type="GO" id="GO:0030335">
    <property type="term" value="P:positive regulation of cell migration"/>
    <property type="evidence" value="ECO:0007669"/>
    <property type="project" value="TreeGrafter"/>
</dbReference>
<protein>
    <recommendedName>
        <fullName evidence="3">Sema domain-containing protein</fullName>
    </recommendedName>
</protein>
<reference evidence="4" key="2">
    <citation type="submission" date="2025-08" db="UniProtKB">
        <authorList>
            <consortium name="Ensembl"/>
        </authorList>
    </citation>
    <scope>IDENTIFICATION</scope>
</reference>
<name>H2Y5W3_CIOSA</name>
<keyword evidence="5" id="KW-1185">Reference proteome</keyword>
<dbReference type="PANTHER" id="PTHR11036">
    <property type="entry name" value="SEMAPHORIN"/>
    <property type="match status" value="1"/>
</dbReference>
<dbReference type="PROSITE" id="PS51004">
    <property type="entry name" value="SEMA"/>
    <property type="match status" value="1"/>
</dbReference>
<reference evidence="4" key="3">
    <citation type="submission" date="2025-09" db="UniProtKB">
        <authorList>
            <consortium name="Ensembl"/>
        </authorList>
    </citation>
    <scope>IDENTIFICATION</scope>
</reference>
<evidence type="ECO:0000256" key="2">
    <source>
        <dbReference type="SAM" id="SignalP"/>
    </source>
</evidence>
<evidence type="ECO:0000313" key="5">
    <source>
        <dbReference type="Proteomes" id="UP000007875"/>
    </source>
</evidence>
<dbReference type="GO" id="GO:0071526">
    <property type="term" value="P:semaphorin-plexin signaling pathway"/>
    <property type="evidence" value="ECO:0007669"/>
    <property type="project" value="TreeGrafter"/>
</dbReference>
<evidence type="ECO:0000256" key="1">
    <source>
        <dbReference type="PROSITE-ProRule" id="PRU00352"/>
    </source>
</evidence>
<dbReference type="STRING" id="51511.ENSCSAVP00000000711"/>